<dbReference type="GO" id="GO:0005886">
    <property type="term" value="C:plasma membrane"/>
    <property type="evidence" value="ECO:0007669"/>
    <property type="project" value="TreeGrafter"/>
</dbReference>
<evidence type="ECO:0000256" key="4">
    <source>
        <dbReference type="ARBA" id="ARBA00022989"/>
    </source>
</evidence>
<feature type="transmembrane region" description="Helical" evidence="6">
    <location>
        <begin position="207"/>
        <end position="232"/>
    </location>
</feature>
<evidence type="ECO:0000256" key="6">
    <source>
        <dbReference type="SAM" id="Phobius"/>
    </source>
</evidence>
<evidence type="ECO:0000313" key="12">
    <source>
        <dbReference type="Proteomes" id="UP000287374"/>
    </source>
</evidence>
<feature type="transmembrane region" description="Helical" evidence="6">
    <location>
        <begin position="80"/>
        <end position="103"/>
    </location>
</feature>
<evidence type="ECO:0000313" key="10">
    <source>
        <dbReference type="EMBL" id="RUR24976.1"/>
    </source>
</evidence>
<feature type="transmembrane region" description="Helical" evidence="6">
    <location>
        <begin position="252"/>
        <end position="269"/>
    </location>
</feature>
<keyword evidence="4 6" id="KW-1133">Transmembrane helix</keyword>
<reference evidence="10 12" key="2">
    <citation type="submission" date="2018-12" db="EMBL/GenBank/DDBJ databases">
        <title>Legionella sp,whole genome shotgun sequence.</title>
        <authorList>
            <person name="Wu H."/>
        </authorList>
    </citation>
    <scope>NUCLEOTIDE SEQUENCE [LARGE SCALE GENOMIC DNA]</scope>
    <source>
        <strain evidence="10">Km489</strain>
        <strain evidence="12">km489</strain>
    </source>
</reference>
<dbReference type="PANTHER" id="PTHR23501:SF191">
    <property type="entry name" value="VACUOLAR BASIC AMINO ACID TRANSPORTER 4"/>
    <property type="match status" value="1"/>
</dbReference>
<dbReference type="Proteomes" id="UP000247152">
    <property type="component" value="Unassembled WGS sequence"/>
</dbReference>
<evidence type="ECO:0000313" key="9">
    <source>
        <dbReference type="EMBL" id="PWY57185.1"/>
    </source>
</evidence>
<dbReference type="SUPFAM" id="SSF103473">
    <property type="entry name" value="MFS general substrate transporter"/>
    <property type="match status" value="1"/>
</dbReference>
<dbReference type="GO" id="GO:0022857">
    <property type="term" value="F:transmembrane transporter activity"/>
    <property type="evidence" value="ECO:0007669"/>
    <property type="project" value="InterPro"/>
</dbReference>
<feature type="transmembrane region" description="Helical" evidence="6">
    <location>
        <begin position="46"/>
        <end position="68"/>
    </location>
</feature>
<protein>
    <submittedName>
        <fullName evidence="8">MFS transporter</fullName>
    </submittedName>
</protein>
<evidence type="ECO:0000256" key="5">
    <source>
        <dbReference type="ARBA" id="ARBA00023136"/>
    </source>
</evidence>
<comment type="subcellular location">
    <subcellularLocation>
        <location evidence="1">Endomembrane system</location>
        <topology evidence="1">Multi-pass membrane protein</topology>
    </subcellularLocation>
</comment>
<keyword evidence="12" id="KW-1185">Reference proteome</keyword>
<dbReference type="EMBL" id="RZGX01000004">
    <property type="protein sequence ID" value="RUR24976.1"/>
    <property type="molecule type" value="Genomic_DNA"/>
</dbReference>
<dbReference type="OrthoDB" id="5653806at2"/>
<feature type="transmembrane region" description="Helical" evidence="6">
    <location>
        <begin position="343"/>
        <end position="363"/>
    </location>
</feature>
<comment type="caution">
    <text evidence="8">The sequence shown here is derived from an EMBL/GenBank/DDBJ whole genome shotgun (WGS) entry which is preliminary data.</text>
</comment>
<feature type="transmembrane region" description="Helical" evidence="6">
    <location>
        <begin position="165"/>
        <end position="187"/>
    </location>
</feature>
<accession>A0A317U5H5</accession>
<feature type="transmembrane region" description="Helical" evidence="6">
    <location>
        <begin position="281"/>
        <end position="302"/>
    </location>
</feature>
<dbReference type="PROSITE" id="PS50850">
    <property type="entry name" value="MFS"/>
    <property type="match status" value="1"/>
</dbReference>
<proteinExistence type="predicted"/>
<keyword evidence="3 6" id="KW-0812">Transmembrane</keyword>
<evidence type="ECO:0000256" key="2">
    <source>
        <dbReference type="ARBA" id="ARBA00022448"/>
    </source>
</evidence>
<dbReference type="Pfam" id="PF07690">
    <property type="entry name" value="MFS_1"/>
    <property type="match status" value="1"/>
</dbReference>
<feature type="transmembrane region" description="Helical" evidence="6">
    <location>
        <begin position="308"/>
        <end position="331"/>
    </location>
</feature>
<dbReference type="RefSeq" id="WP_110141430.1">
    <property type="nucleotide sequence ID" value="NZ_QHJG01000003.1"/>
</dbReference>
<gene>
    <name evidence="9" type="ORF">DGG96_02425</name>
    <name evidence="8" type="ORF">DGG96_06765</name>
    <name evidence="10" type="ORF">ELY20_04255</name>
</gene>
<feature type="transmembrane region" description="Helical" evidence="6">
    <location>
        <begin position="109"/>
        <end position="126"/>
    </location>
</feature>
<dbReference type="InterPro" id="IPR036259">
    <property type="entry name" value="MFS_trans_sf"/>
</dbReference>
<dbReference type="EMBL" id="QHJG01000008">
    <property type="protein sequence ID" value="PWY56458.1"/>
    <property type="molecule type" value="Genomic_DNA"/>
</dbReference>
<name>A0A317U5H5_9GAMM</name>
<organism evidence="8 11">
    <name type="scientific">Legionella qingyii</name>
    <dbReference type="NCBI Taxonomy" id="2184757"/>
    <lineage>
        <taxon>Bacteria</taxon>
        <taxon>Pseudomonadati</taxon>
        <taxon>Pseudomonadota</taxon>
        <taxon>Gammaproteobacteria</taxon>
        <taxon>Legionellales</taxon>
        <taxon>Legionellaceae</taxon>
        <taxon>Legionella</taxon>
    </lineage>
</organism>
<keyword evidence="2" id="KW-0813">Transport</keyword>
<evidence type="ECO:0000313" key="11">
    <source>
        <dbReference type="Proteomes" id="UP000247152"/>
    </source>
</evidence>
<feature type="transmembrane region" description="Helical" evidence="6">
    <location>
        <begin position="369"/>
        <end position="389"/>
    </location>
</feature>
<feature type="domain" description="Major facilitator superfamily (MFS) profile" evidence="7">
    <location>
        <begin position="11"/>
        <end position="397"/>
    </location>
</feature>
<dbReference type="PANTHER" id="PTHR23501">
    <property type="entry name" value="MAJOR FACILITATOR SUPERFAMILY"/>
    <property type="match status" value="1"/>
</dbReference>
<dbReference type="InterPro" id="IPR011701">
    <property type="entry name" value="MFS"/>
</dbReference>
<evidence type="ECO:0000313" key="8">
    <source>
        <dbReference type="EMBL" id="PWY56458.1"/>
    </source>
</evidence>
<dbReference type="EMBL" id="QHJG01000003">
    <property type="protein sequence ID" value="PWY57185.1"/>
    <property type="molecule type" value="Genomic_DNA"/>
</dbReference>
<keyword evidence="5 6" id="KW-0472">Membrane</keyword>
<dbReference type="Proteomes" id="UP000287374">
    <property type="component" value="Unassembled WGS sequence"/>
</dbReference>
<dbReference type="Gene3D" id="1.20.1720.10">
    <property type="entry name" value="Multidrug resistance protein D"/>
    <property type="match status" value="1"/>
</dbReference>
<dbReference type="InterPro" id="IPR020846">
    <property type="entry name" value="MFS_dom"/>
</dbReference>
<evidence type="ECO:0000256" key="1">
    <source>
        <dbReference type="ARBA" id="ARBA00004127"/>
    </source>
</evidence>
<evidence type="ECO:0000259" key="7">
    <source>
        <dbReference type="PROSITE" id="PS50850"/>
    </source>
</evidence>
<dbReference type="AlphaFoldDB" id="A0A317U5H5"/>
<feature type="transmembrane region" description="Helical" evidence="6">
    <location>
        <begin position="12"/>
        <end position="34"/>
    </location>
</feature>
<feature type="transmembrane region" description="Helical" evidence="6">
    <location>
        <begin position="138"/>
        <end position="159"/>
    </location>
</feature>
<sequence length="405" mass="43791">MSATEKTSSFNLFWLLNYISIASVSAAIITPALPKIQTEYALGPGIIEWIVSAFLIGYVAGQLVYAPLANRYGRLKALRTGLVINLLGIVVCLFALLQGSYWLLVGGRLITALGAASGLACTFMLINEWLPETQRKTAMAYSVLSFALGIGIAVVIGGLVTEYLHWQGCFWILLIHGLIMLWGTCVFSETLTQPKSIHVLTIIRDYYAALASAKLVIFSLVVGCCSAISYCFSAAGPQIAEELLKLSAAEYGYWNILNIVGMLLGGLFAKQLLARFSANRLIAIGFFGVALGILNLLMMWHTGSQSSLWFFLITASLYLFSSFLFSGGSFVASNALSDKASAAAMMSFVNMCFATLGVIVMGYLMVNPLLSFIIILSIVWLLVVGLLLIKTLKVNNKLVLSGDSD</sequence>
<reference evidence="8 11" key="1">
    <citation type="submission" date="2018-05" db="EMBL/GenBank/DDBJ databases">
        <title>Legionella qingyii sp.nov., whole genome shotgun sequence.</title>
        <authorList>
            <person name="Wu H."/>
            <person name="Zhu Q."/>
            <person name="Hu C."/>
        </authorList>
    </citation>
    <scope>NUCLEOTIDE SEQUENCE [LARGE SCALE GENOMIC DNA]</scope>
    <source>
        <strain evidence="8 11">HEB18</strain>
    </source>
</reference>
<dbReference type="GO" id="GO:0012505">
    <property type="term" value="C:endomembrane system"/>
    <property type="evidence" value="ECO:0007669"/>
    <property type="project" value="UniProtKB-SubCell"/>
</dbReference>
<evidence type="ECO:0000256" key="3">
    <source>
        <dbReference type="ARBA" id="ARBA00022692"/>
    </source>
</evidence>